<evidence type="ECO:0000313" key="2">
    <source>
        <dbReference type="Proteomes" id="UP000009005"/>
    </source>
</evidence>
<dbReference type="AlphaFoldDB" id="I6YAT4"/>
<keyword evidence="2" id="KW-1185">Reference proteome</keyword>
<sequence length="215" mass="23657">MLFIVKALLGAATIGGGVVLPVAMSQSGSSKNLQESARESAQALGGTINRLVGSLVETGRRERAKYQENSNFSAVFKELDDKNCQLVQNPAGSRDDFHALYACKKNKKDKNEKTSFYYLGARDSVKEMGRGSLKEITTAEYSDDGQVFFNFKDGSGRISISVAKGEEKGGWTYFNNVNLSDKCQIETKMLGGDDLRCELVDSSNNKAFYYNFAIF</sequence>
<dbReference type="PATRIC" id="fig|1197325.3.peg.304"/>
<protein>
    <submittedName>
        <fullName evidence="1">Uncharacterized protein</fullName>
    </submittedName>
</protein>
<dbReference type="EMBL" id="CP003703">
    <property type="protein sequence ID" value="AFN65076.1"/>
    <property type="molecule type" value="Genomic_DNA"/>
</dbReference>
<dbReference type="STRING" id="1197325.WEN_01405"/>
<name>I6YAT4_MYCWM</name>
<organism evidence="1 2">
    <name type="scientific">Mycoplasma wenyonii (strain Massachusetts)</name>
    <name type="common">Eperythrozoon wenyonii</name>
    <dbReference type="NCBI Taxonomy" id="1197325"/>
    <lineage>
        <taxon>Bacteria</taxon>
        <taxon>Bacillati</taxon>
        <taxon>Mycoplasmatota</taxon>
        <taxon>Mollicutes</taxon>
        <taxon>Mycoplasmataceae</taxon>
        <taxon>Mycoplasma</taxon>
    </lineage>
</organism>
<proteinExistence type="predicted"/>
<dbReference type="HOGENOM" id="CLU_1271164_0_0_14"/>
<accession>I6YAT4</accession>
<evidence type="ECO:0000313" key="1">
    <source>
        <dbReference type="EMBL" id="AFN65076.1"/>
    </source>
</evidence>
<dbReference type="RefSeq" id="WP_014849786.1">
    <property type="nucleotide sequence ID" value="NC_018149.1"/>
</dbReference>
<dbReference type="KEGG" id="mwe:WEN_01405"/>
<dbReference type="Proteomes" id="UP000009005">
    <property type="component" value="Chromosome"/>
</dbReference>
<reference evidence="1 2" key="1">
    <citation type="journal article" date="2012" name="J. Bacteriol.">
        <title>Complete genome sequence of Mycoplasma wenyonii strain Massachusetts.</title>
        <authorList>
            <person name="Dos Santos A.P."/>
            <person name="Guimaraes A.M."/>
            <person name="do Nascimento N.C."/>
            <person name="Sanmiguel P.J."/>
            <person name="Messick J.B."/>
        </authorList>
    </citation>
    <scope>NUCLEOTIDE SEQUENCE [LARGE SCALE GENOMIC DNA]</scope>
    <source>
        <strain evidence="1 2">Massachusetts</strain>
    </source>
</reference>
<gene>
    <name evidence="1" type="ordered locus">WEN_01405</name>
</gene>